<name>A0ABD6EUR3_9BILA</name>
<protein>
    <submittedName>
        <fullName evidence="2">Uncharacterized protein</fullName>
    </submittedName>
</protein>
<evidence type="ECO:0000313" key="3">
    <source>
        <dbReference type="Proteomes" id="UP001608902"/>
    </source>
</evidence>
<dbReference type="EMBL" id="JBGFUD010006481">
    <property type="protein sequence ID" value="MFH4981019.1"/>
    <property type="molecule type" value="Genomic_DNA"/>
</dbReference>
<organism evidence="2 3">
    <name type="scientific">Gnathostoma spinigerum</name>
    <dbReference type="NCBI Taxonomy" id="75299"/>
    <lineage>
        <taxon>Eukaryota</taxon>
        <taxon>Metazoa</taxon>
        <taxon>Ecdysozoa</taxon>
        <taxon>Nematoda</taxon>
        <taxon>Chromadorea</taxon>
        <taxon>Rhabditida</taxon>
        <taxon>Spirurina</taxon>
        <taxon>Gnathostomatomorpha</taxon>
        <taxon>Gnathostomatoidea</taxon>
        <taxon>Gnathostomatidae</taxon>
        <taxon>Gnathostoma</taxon>
    </lineage>
</organism>
<dbReference type="AlphaFoldDB" id="A0ABD6EUR3"/>
<evidence type="ECO:0000313" key="2">
    <source>
        <dbReference type="EMBL" id="MFH4981019.1"/>
    </source>
</evidence>
<sequence length="71" mass="8323">MVSVRTSGLIIILVLIGVTSTFSDGGDYGLLQEKKHLFPIKFWRENRQQQYRLRLPDATKMLRALITLRRY</sequence>
<keyword evidence="3" id="KW-1185">Reference proteome</keyword>
<evidence type="ECO:0000256" key="1">
    <source>
        <dbReference type="SAM" id="SignalP"/>
    </source>
</evidence>
<feature type="signal peptide" evidence="1">
    <location>
        <begin position="1"/>
        <end position="21"/>
    </location>
</feature>
<feature type="chain" id="PRO_5044834302" evidence="1">
    <location>
        <begin position="22"/>
        <end position="71"/>
    </location>
</feature>
<accession>A0ABD6EUR3</accession>
<dbReference type="Proteomes" id="UP001608902">
    <property type="component" value="Unassembled WGS sequence"/>
</dbReference>
<comment type="caution">
    <text evidence="2">The sequence shown here is derived from an EMBL/GenBank/DDBJ whole genome shotgun (WGS) entry which is preliminary data.</text>
</comment>
<gene>
    <name evidence="2" type="ORF">AB6A40_007728</name>
</gene>
<reference evidence="2 3" key="1">
    <citation type="submission" date="2024-08" db="EMBL/GenBank/DDBJ databases">
        <title>Gnathostoma spinigerum genome.</title>
        <authorList>
            <person name="Gonzalez-Bertolin B."/>
            <person name="Monzon S."/>
            <person name="Zaballos A."/>
            <person name="Jimenez P."/>
            <person name="Dekumyoy P."/>
            <person name="Varona S."/>
            <person name="Cuesta I."/>
            <person name="Sumanam S."/>
            <person name="Adisakwattana P."/>
            <person name="Gasser R.B."/>
            <person name="Hernandez-Gonzalez A."/>
            <person name="Young N.D."/>
            <person name="Perteguer M.J."/>
        </authorList>
    </citation>
    <scope>NUCLEOTIDE SEQUENCE [LARGE SCALE GENOMIC DNA]</scope>
    <source>
        <strain evidence="2">AL3</strain>
        <tissue evidence="2">Liver</tissue>
    </source>
</reference>
<proteinExistence type="predicted"/>
<keyword evidence="1" id="KW-0732">Signal</keyword>